<proteinExistence type="inferred from homology"/>
<evidence type="ECO:0000313" key="3">
    <source>
        <dbReference type="Proteomes" id="UP000035642"/>
    </source>
</evidence>
<evidence type="ECO:0000256" key="1">
    <source>
        <dbReference type="ARBA" id="ARBA00006298"/>
    </source>
</evidence>
<reference evidence="3" key="1">
    <citation type="submission" date="2012-09" db="EMBL/GenBank/DDBJ databases">
        <authorList>
            <person name="Martin A.A."/>
        </authorList>
    </citation>
    <scope>NUCLEOTIDE SEQUENCE</scope>
</reference>
<name>A0A158P8B3_ANGCA</name>
<dbReference type="InterPro" id="IPR019183">
    <property type="entry name" value="NAA25_NatB_aux_su"/>
</dbReference>
<keyword evidence="3" id="KW-1185">Reference proteome</keyword>
<sequence>MILTVLSEAINADGLSTSRLRGPHLARLELIGRFHKEEKAIHNLLDRMKLGDTADLVINYILRFYAKPCCYNDIVQYLWLLDDDGKEELIDGLNEFIDSVIHQREQAGEDSVPSLTSVTQETLGTILLTACSITLSGLLSCSRSDRLSGACVKEEICGNESPNRQQLAGTALAQLAAAILWNEWKVHDDWQSFYELILLLEWTSNEYPTDPFCKLVLCRAYAHIGCMYRLVALTRSLDIKSVQRDTLGYIMFPMPELCGRFNVGIVHYTEMVEVYEQAEKEFVASNEMHRYLSALFAIENINEAVNTLHGNDDTIEWDSLCDNRDLGVVPSFERNTKQELDDLRKSTQAEFVDLTRLRHYISQALGSAGGANGAGIDELGADLTLLRLYLRYCRESYSLDIPYSRVMQSPSAVYLGHFVHGGFVDPIVDLLQSVLDLGGSKKAGEIRPSTTLSVLPTVEHMENQWTAMLPPFEPKITPFFIQDEIITCSRALQSLAACQLLIKILEKCGSCRFPENASKKGKSTVPAKNDFTTHCEALQAALRNSALRLKLRLDEMEYVLKENSYNLMPKIGTDWNVEVLFFVVLAIPDFTREVQALLISKLGEKVFVIASIFFLLYEIWTVSRRPLKS</sequence>
<dbReference type="WBParaSite" id="ACAC_0000688501-mRNA-1">
    <property type="protein sequence ID" value="ACAC_0000688501-mRNA-1"/>
    <property type="gene ID" value="ACAC_0000688501"/>
</dbReference>
<organism evidence="3 4">
    <name type="scientific">Angiostrongylus cantonensis</name>
    <name type="common">Rat lungworm</name>
    <dbReference type="NCBI Taxonomy" id="6313"/>
    <lineage>
        <taxon>Eukaryota</taxon>
        <taxon>Metazoa</taxon>
        <taxon>Ecdysozoa</taxon>
        <taxon>Nematoda</taxon>
        <taxon>Chromadorea</taxon>
        <taxon>Rhabditida</taxon>
        <taxon>Rhabditina</taxon>
        <taxon>Rhabditomorpha</taxon>
        <taxon>Strongyloidea</taxon>
        <taxon>Metastrongylidae</taxon>
        <taxon>Angiostrongylus</taxon>
    </lineage>
</organism>
<evidence type="ECO:0000256" key="2">
    <source>
        <dbReference type="ARBA" id="ARBA00022803"/>
    </source>
</evidence>
<protein>
    <submittedName>
        <fullName evidence="4">Nuclear pore complex protein</fullName>
    </submittedName>
</protein>
<dbReference type="STRING" id="6313.A0A158P8B3"/>
<dbReference type="AlphaFoldDB" id="A0A158P8B3"/>
<dbReference type="Proteomes" id="UP000035642">
    <property type="component" value="Unassembled WGS sequence"/>
</dbReference>
<dbReference type="GO" id="GO:0031416">
    <property type="term" value="C:NatB complex"/>
    <property type="evidence" value="ECO:0007669"/>
    <property type="project" value="TreeGrafter"/>
</dbReference>
<reference evidence="4" key="2">
    <citation type="submission" date="2016-04" db="UniProtKB">
        <authorList>
            <consortium name="WormBaseParasite"/>
        </authorList>
    </citation>
    <scope>IDENTIFICATION</scope>
</reference>
<comment type="similarity">
    <text evidence="1">Belongs to the MDM20/NAA25 family.</text>
</comment>
<dbReference type="Pfam" id="PF09797">
    <property type="entry name" value="NatB_MDM20"/>
    <property type="match status" value="1"/>
</dbReference>
<accession>A0A158P8B3</accession>
<keyword evidence="2" id="KW-0802">TPR repeat</keyword>
<evidence type="ECO:0000313" key="4">
    <source>
        <dbReference type="WBParaSite" id="ACAC_0000688501-mRNA-1"/>
    </source>
</evidence>
<dbReference type="PANTHER" id="PTHR22767">
    <property type="entry name" value="N-TERMINAL ACETYLTRANSFERASE-RELATED"/>
    <property type="match status" value="1"/>
</dbReference>
<dbReference type="PANTHER" id="PTHR22767:SF3">
    <property type="entry name" value="N-ALPHA-ACETYLTRANSFERASE 25, NATB AUXILIARY SUBUNIT"/>
    <property type="match status" value="1"/>
</dbReference>